<dbReference type="EMBL" id="VLJN01000001">
    <property type="protein sequence ID" value="TWG89156.1"/>
    <property type="molecule type" value="Genomic_DNA"/>
</dbReference>
<dbReference type="SUPFAM" id="SSF53335">
    <property type="entry name" value="S-adenosyl-L-methionine-dependent methyltransferases"/>
    <property type="match status" value="1"/>
</dbReference>
<keyword evidence="9" id="KW-1185">Reference proteome</keyword>
<dbReference type="Proteomes" id="UP000318141">
    <property type="component" value="Unassembled WGS sequence"/>
</dbReference>
<dbReference type="Gene3D" id="3.40.50.150">
    <property type="entry name" value="Vaccinia Virus protein VP39"/>
    <property type="match status" value="1"/>
</dbReference>
<dbReference type="CDD" id="cd02440">
    <property type="entry name" value="AdoMet_MTases"/>
    <property type="match status" value="1"/>
</dbReference>
<keyword evidence="7" id="KW-0819">tRNA processing</keyword>
<evidence type="ECO:0000256" key="1">
    <source>
        <dbReference type="ARBA" id="ARBA00000142"/>
    </source>
</evidence>
<organism evidence="8 9">
    <name type="scientific">Cupriavidus gilardii J11</name>
    <dbReference type="NCBI Taxonomy" id="936133"/>
    <lineage>
        <taxon>Bacteria</taxon>
        <taxon>Pseudomonadati</taxon>
        <taxon>Pseudomonadota</taxon>
        <taxon>Betaproteobacteria</taxon>
        <taxon>Burkholderiales</taxon>
        <taxon>Burkholderiaceae</taxon>
        <taxon>Cupriavidus</taxon>
    </lineage>
</organism>
<keyword evidence="4 8" id="KW-0489">Methyltransferase</keyword>
<reference evidence="8 9" key="1">
    <citation type="submission" date="2019-07" db="EMBL/GenBank/DDBJ databases">
        <title>Genome sequencing of lignin-degrading bacterial isolates.</title>
        <authorList>
            <person name="Gladden J."/>
        </authorList>
    </citation>
    <scope>NUCLEOTIDE SEQUENCE [LARGE SCALE GENOMIC DNA]</scope>
    <source>
        <strain evidence="8 9">J11</strain>
    </source>
</reference>
<dbReference type="PANTHER" id="PTHR23417">
    <property type="entry name" value="3-DEOXY-D-MANNO-OCTULOSONIC-ACID TRANSFERASE/TRNA GUANINE-N 7 - -METHYLTRANSFERASE"/>
    <property type="match status" value="1"/>
</dbReference>
<name>A0A562BV24_9BURK</name>
<dbReference type="GO" id="GO:0008176">
    <property type="term" value="F:tRNA (guanine(46)-N7)-methyltransferase activity"/>
    <property type="evidence" value="ECO:0007669"/>
    <property type="project" value="UniProtKB-EC"/>
</dbReference>
<evidence type="ECO:0000256" key="6">
    <source>
        <dbReference type="ARBA" id="ARBA00022691"/>
    </source>
</evidence>
<accession>A0A562BV24</accession>
<dbReference type="Pfam" id="PF02390">
    <property type="entry name" value="Methyltransf_4"/>
    <property type="match status" value="1"/>
</dbReference>
<dbReference type="InterPro" id="IPR029063">
    <property type="entry name" value="SAM-dependent_MTases_sf"/>
</dbReference>
<sequence length="254" mass="28547">MHMARNGVPWEGQGGAGRIAPMFANSRPIESAQTDIHEHLADRVSRHLREPFRKPVGEVSRRALDHALTAWQAAGGARLILDAGCGIGESTLRLAQAYPDHFVIGIDQSEKRLAAGKDWWQQQMPTNFVWARADLVDVWRLLAEAAVPVARHYVLYPNPWPKIGHLGRRWHGHAVFPALVACGDYLECRSNWRVYIDEFAAALRLAGREARVERWEPQTAITPFERKYGASGHALWRCVSDSLPSPAKRERGRG</sequence>
<comment type="caution">
    <text evidence="8">The sequence shown here is derived from an EMBL/GenBank/DDBJ whole genome shotgun (WGS) entry which is preliminary data.</text>
</comment>
<evidence type="ECO:0000313" key="8">
    <source>
        <dbReference type="EMBL" id="TWG89156.1"/>
    </source>
</evidence>
<evidence type="ECO:0000313" key="9">
    <source>
        <dbReference type="Proteomes" id="UP000318141"/>
    </source>
</evidence>
<evidence type="ECO:0000256" key="5">
    <source>
        <dbReference type="ARBA" id="ARBA00022679"/>
    </source>
</evidence>
<evidence type="ECO:0000256" key="7">
    <source>
        <dbReference type="ARBA" id="ARBA00022694"/>
    </source>
</evidence>
<evidence type="ECO:0000256" key="2">
    <source>
        <dbReference type="ARBA" id="ARBA00003015"/>
    </source>
</evidence>
<keyword evidence="6" id="KW-0949">S-adenosyl-L-methionine</keyword>
<evidence type="ECO:0000256" key="3">
    <source>
        <dbReference type="ARBA" id="ARBA00011977"/>
    </source>
</evidence>
<dbReference type="EC" id="2.1.1.33" evidence="3"/>
<keyword evidence="5" id="KW-0808">Transferase</keyword>
<dbReference type="GO" id="GO:0043527">
    <property type="term" value="C:tRNA methyltransferase complex"/>
    <property type="evidence" value="ECO:0007669"/>
    <property type="project" value="TreeGrafter"/>
</dbReference>
<dbReference type="AlphaFoldDB" id="A0A562BV24"/>
<dbReference type="PROSITE" id="PS51625">
    <property type="entry name" value="SAM_MT_TRMB"/>
    <property type="match status" value="1"/>
</dbReference>
<comment type="catalytic activity">
    <reaction evidence="1">
        <text>guanosine(46) in tRNA + S-adenosyl-L-methionine = N(7)-methylguanosine(46) in tRNA + S-adenosyl-L-homocysteine</text>
        <dbReference type="Rhea" id="RHEA:42708"/>
        <dbReference type="Rhea" id="RHEA-COMP:10188"/>
        <dbReference type="Rhea" id="RHEA-COMP:10189"/>
        <dbReference type="ChEBI" id="CHEBI:57856"/>
        <dbReference type="ChEBI" id="CHEBI:59789"/>
        <dbReference type="ChEBI" id="CHEBI:74269"/>
        <dbReference type="ChEBI" id="CHEBI:74480"/>
        <dbReference type="EC" id="2.1.1.33"/>
    </reaction>
</comment>
<gene>
    <name evidence="8" type="ORF">L602_000100000460</name>
</gene>
<dbReference type="PANTHER" id="PTHR23417:SF14">
    <property type="entry name" value="PENTACOTRIPEPTIDE-REPEAT REGION OF PRORP DOMAIN-CONTAINING PROTEIN"/>
    <property type="match status" value="1"/>
</dbReference>
<proteinExistence type="predicted"/>
<dbReference type="InterPro" id="IPR003358">
    <property type="entry name" value="tRNA_(Gua-N-7)_MeTrfase_Trmb"/>
</dbReference>
<evidence type="ECO:0000256" key="4">
    <source>
        <dbReference type="ARBA" id="ARBA00022603"/>
    </source>
</evidence>
<protein>
    <recommendedName>
        <fullName evidence="3">tRNA (guanine(46)-N(7))-methyltransferase</fullName>
        <ecNumber evidence="3">2.1.1.33</ecNumber>
    </recommendedName>
</protein>
<comment type="function">
    <text evidence="2">Catalyzes the formation of N(7)-methylguanine at position 46 (m7G46) in tRNA.</text>
</comment>